<dbReference type="AlphaFoldDB" id="A0A0R3TZ51"/>
<organism evidence="3">
    <name type="scientific">Rodentolepis nana</name>
    <name type="common">Dwarf tapeworm</name>
    <name type="synonym">Hymenolepis nana</name>
    <dbReference type="NCBI Taxonomy" id="102285"/>
    <lineage>
        <taxon>Eukaryota</taxon>
        <taxon>Metazoa</taxon>
        <taxon>Spiralia</taxon>
        <taxon>Lophotrochozoa</taxon>
        <taxon>Platyhelminthes</taxon>
        <taxon>Cestoda</taxon>
        <taxon>Eucestoda</taxon>
        <taxon>Cyclophyllidea</taxon>
        <taxon>Hymenolepididae</taxon>
        <taxon>Rodentolepis</taxon>
    </lineage>
</organism>
<name>A0A0R3TZ51_RODNA</name>
<dbReference type="OrthoDB" id="69964at2759"/>
<reference evidence="1 2" key="2">
    <citation type="submission" date="2018-11" db="EMBL/GenBank/DDBJ databases">
        <authorList>
            <consortium name="Pathogen Informatics"/>
        </authorList>
    </citation>
    <scope>NUCLEOTIDE SEQUENCE [LARGE SCALE GENOMIC DNA]</scope>
</reference>
<protein>
    <submittedName>
        <fullName evidence="3">KIX_2 domain-containing protein</fullName>
    </submittedName>
</protein>
<proteinExistence type="predicted"/>
<reference evidence="3" key="1">
    <citation type="submission" date="2017-02" db="UniProtKB">
        <authorList>
            <consortium name="WormBaseParasite"/>
        </authorList>
    </citation>
    <scope>IDENTIFICATION</scope>
</reference>
<gene>
    <name evidence="1" type="ORF">HNAJ_LOCUS13124</name>
</gene>
<evidence type="ECO:0000313" key="3">
    <source>
        <dbReference type="WBParaSite" id="HNAJ_0001315001-mRNA-1"/>
    </source>
</evidence>
<evidence type="ECO:0000313" key="1">
    <source>
        <dbReference type="EMBL" id="VDO15015.1"/>
    </source>
</evidence>
<evidence type="ECO:0000313" key="2">
    <source>
        <dbReference type="Proteomes" id="UP000278807"/>
    </source>
</evidence>
<accession>A0A0R3TZ51</accession>
<dbReference type="WBParaSite" id="HNAJ_0001315001-mRNA-1">
    <property type="protein sequence ID" value="HNAJ_0001315001-mRNA-1"/>
    <property type="gene ID" value="HNAJ_0001315001"/>
</dbReference>
<dbReference type="EMBL" id="UZAE01015011">
    <property type="protein sequence ID" value="VDO15015.1"/>
    <property type="molecule type" value="Genomic_DNA"/>
</dbReference>
<dbReference type="Proteomes" id="UP000278807">
    <property type="component" value="Unassembled WGS sequence"/>
</dbReference>
<dbReference type="STRING" id="102285.A0A0R3TZ51"/>
<keyword evidence="2" id="KW-1185">Reference proteome</keyword>
<sequence>MTANENCTQNDPQYDQMRRRYIALRWKSDTIRTLLKEYEELVKKTGGKTVKSLKNPSTEAPLAASKSRSHSFLQFLGIKRSSPRENSTPLPANFTHDSVRMQEIENHIADLSGSLHFQVNTNVLGGNSPTISSSYQFRLNIAQADPERSSSILNLPSYFRTPEFVGRSSANILASPLHEWSFTVARRRSRSSTYRINEPSTFQSDLEPWEFSSIESILPMEPCSTLIADTPFGGIHVHEIRRLFSEGQLHPIMLLLCPHSAIQNLPQPRTQTAAHLVGASAMMVGQVVQGIRMAEAHGRLLSSAHHGSMTALGPGAPDTGALVYY</sequence>